<evidence type="ECO:0000313" key="2">
    <source>
        <dbReference type="EMBL" id="KCZ95304.1"/>
    </source>
</evidence>
<dbReference type="EMBL" id="ARYI01000004">
    <property type="protein sequence ID" value="KCZ95304.1"/>
    <property type="molecule type" value="Genomic_DNA"/>
</dbReference>
<accession>A0A059FX91</accession>
<dbReference type="Proteomes" id="UP000025061">
    <property type="component" value="Unassembled WGS sequence"/>
</dbReference>
<gene>
    <name evidence="2" type="ORF">HHI_06524</name>
</gene>
<proteinExistence type="predicted"/>
<dbReference type="AlphaFoldDB" id="A0A059FX91"/>
<evidence type="ECO:0000313" key="3">
    <source>
        <dbReference type="Proteomes" id="UP000025061"/>
    </source>
</evidence>
<dbReference type="RefSeq" id="WP_011647513.1">
    <property type="nucleotide sequence ID" value="NZ_ARYI01000004.1"/>
</dbReference>
<keyword evidence="3" id="KW-1185">Reference proteome</keyword>
<keyword evidence="1" id="KW-0472">Membrane</keyword>
<keyword evidence="1" id="KW-0812">Transmembrane</keyword>
<comment type="caution">
    <text evidence="2">The sequence shown here is derived from an EMBL/GenBank/DDBJ whole genome shotgun (WGS) entry which is preliminary data.</text>
</comment>
<feature type="transmembrane region" description="Helical" evidence="1">
    <location>
        <begin position="163"/>
        <end position="186"/>
    </location>
</feature>
<reference evidence="2 3" key="1">
    <citation type="submission" date="2013-04" db="EMBL/GenBank/DDBJ databases">
        <title>Hyphomonas hirschiana VP5 Genome Sequencing.</title>
        <authorList>
            <person name="Lai Q."/>
            <person name="Shao Z."/>
        </authorList>
    </citation>
    <scope>NUCLEOTIDE SEQUENCE [LARGE SCALE GENOMIC DNA]</scope>
    <source>
        <strain evidence="2 3">VP5</strain>
    </source>
</reference>
<dbReference type="PATRIC" id="fig|1280951.3.peg.1321"/>
<name>A0A059FX91_9PROT</name>
<organism evidence="2 3">
    <name type="scientific">Hyphomonas hirschiana VP5</name>
    <dbReference type="NCBI Taxonomy" id="1280951"/>
    <lineage>
        <taxon>Bacteria</taxon>
        <taxon>Pseudomonadati</taxon>
        <taxon>Pseudomonadota</taxon>
        <taxon>Alphaproteobacteria</taxon>
        <taxon>Hyphomonadales</taxon>
        <taxon>Hyphomonadaceae</taxon>
        <taxon>Hyphomonas</taxon>
    </lineage>
</organism>
<sequence>MSAIPVIWPNGDALDQIIGWGLNRLTRNGRRKSTDTVMSITEFLAASARPSAHVTVWLSRREAFVQTFNGRSASAGDLRKIVANEAGRLSPARNADMVMLARVSSSDRGRVDLVHVRTTDLDAIESKARKLGIASVSLSPEDTPDLTFPSPATLSQTHRERRLWTIALLALIGSLTLALAGLGHGLSEAAKLAETREAALRSELLQRREAEREIGALGALAALKPEARTPPARLEMLARLNEHTPQTAWWTGMDMTGTEIRLTGLSDNAAAVLTALTSAFPDQTVRFEETVADTPEGKQKFVILITEPGS</sequence>
<evidence type="ECO:0000256" key="1">
    <source>
        <dbReference type="SAM" id="Phobius"/>
    </source>
</evidence>
<keyword evidence="1" id="KW-1133">Transmembrane helix</keyword>
<protein>
    <submittedName>
        <fullName evidence="2">PilN family protein</fullName>
    </submittedName>
</protein>